<evidence type="ECO:0000313" key="7">
    <source>
        <dbReference type="EMBL" id="CAF0745176.1"/>
    </source>
</evidence>
<feature type="domain" description="G-protein coupled receptors family 1 profile" evidence="6">
    <location>
        <begin position="41"/>
        <end position="264"/>
    </location>
</feature>
<feature type="transmembrane region" description="Helical" evidence="5">
    <location>
        <begin position="101"/>
        <end position="122"/>
    </location>
</feature>
<keyword evidence="9" id="KW-1185">Reference proteome</keyword>
<accession>A0A814Z5F8</accession>
<keyword evidence="2 5" id="KW-0812">Transmembrane</keyword>
<evidence type="ECO:0000259" key="6">
    <source>
        <dbReference type="PROSITE" id="PS50262"/>
    </source>
</evidence>
<dbReference type="InterPro" id="IPR017452">
    <property type="entry name" value="GPCR_Rhodpsn_7TM"/>
</dbReference>
<organism evidence="8 10">
    <name type="scientific">Adineta ricciae</name>
    <name type="common">Rotifer</name>
    <dbReference type="NCBI Taxonomy" id="249248"/>
    <lineage>
        <taxon>Eukaryota</taxon>
        <taxon>Metazoa</taxon>
        <taxon>Spiralia</taxon>
        <taxon>Gnathifera</taxon>
        <taxon>Rotifera</taxon>
        <taxon>Eurotatoria</taxon>
        <taxon>Bdelloidea</taxon>
        <taxon>Adinetida</taxon>
        <taxon>Adinetidae</taxon>
        <taxon>Adineta</taxon>
    </lineage>
</organism>
<dbReference type="EMBL" id="CAJNOR010000003">
    <property type="protein sequence ID" value="CAF0745176.1"/>
    <property type="molecule type" value="Genomic_DNA"/>
</dbReference>
<keyword evidence="3 5" id="KW-1133">Transmembrane helix</keyword>
<name>A0A814Z5F8_ADIRI</name>
<gene>
    <name evidence="8" type="ORF">EDS130_LOCUS27312</name>
    <name evidence="7" type="ORF">XAT740_LOCUS117</name>
</gene>
<evidence type="ECO:0000313" key="8">
    <source>
        <dbReference type="EMBL" id="CAF1238232.1"/>
    </source>
</evidence>
<proteinExistence type="predicted"/>
<sequence>MLLLKSNEKLYTNSSTLPILIVNHWLVFWFFLVFDIFGVICGIFVIYELLRKRDLREALHNHVLIVLLLIVIIYDTTTMPLHLRYLSTGVLYPSSPTLCLIWQFLDWSLFYTITMLLLFGSIERHLLVFHHRLFNTMKTRVILHYLPLTMILTCMMTFYSVALFAPICESTFDYTLDLCGTFPCYSTIPFFQICEQICFGLVAPFCLVSSNSILLFRVLYQKYRIHRSVEWKKQRKITVQMIFTSTIYLIFTLPSAILYIIRSFQCYDCGNDILLSIFYYSYCPVFLIPFACLTALPQFWHIIERINSRQHKIVPQTIPLS</sequence>
<dbReference type="PROSITE" id="PS50262">
    <property type="entry name" value="G_PROTEIN_RECEP_F1_2"/>
    <property type="match status" value="1"/>
</dbReference>
<evidence type="ECO:0000256" key="1">
    <source>
        <dbReference type="ARBA" id="ARBA00004370"/>
    </source>
</evidence>
<feature type="transmembrane region" description="Helical" evidence="5">
    <location>
        <begin position="26"/>
        <end position="50"/>
    </location>
</feature>
<evidence type="ECO:0000256" key="4">
    <source>
        <dbReference type="ARBA" id="ARBA00023136"/>
    </source>
</evidence>
<dbReference type="Proteomes" id="UP000663828">
    <property type="component" value="Unassembled WGS sequence"/>
</dbReference>
<feature type="transmembrane region" description="Helical" evidence="5">
    <location>
        <begin position="199"/>
        <end position="220"/>
    </location>
</feature>
<dbReference type="GO" id="GO:0004930">
    <property type="term" value="F:G protein-coupled receptor activity"/>
    <property type="evidence" value="ECO:0007669"/>
    <property type="project" value="InterPro"/>
</dbReference>
<keyword evidence="4 5" id="KW-0472">Membrane</keyword>
<reference evidence="8" key="1">
    <citation type="submission" date="2021-02" db="EMBL/GenBank/DDBJ databases">
        <authorList>
            <person name="Nowell W R."/>
        </authorList>
    </citation>
    <scope>NUCLEOTIDE SEQUENCE</scope>
</reference>
<evidence type="ECO:0000256" key="3">
    <source>
        <dbReference type="ARBA" id="ARBA00022989"/>
    </source>
</evidence>
<dbReference type="OrthoDB" id="9980525at2759"/>
<feature type="transmembrane region" description="Helical" evidence="5">
    <location>
        <begin position="142"/>
        <end position="167"/>
    </location>
</feature>
<evidence type="ECO:0000256" key="5">
    <source>
        <dbReference type="SAM" id="Phobius"/>
    </source>
</evidence>
<evidence type="ECO:0000313" key="10">
    <source>
        <dbReference type="Proteomes" id="UP000663852"/>
    </source>
</evidence>
<comment type="subcellular location">
    <subcellularLocation>
        <location evidence="1">Membrane</location>
    </subcellularLocation>
</comment>
<dbReference type="Gene3D" id="1.20.1070.10">
    <property type="entry name" value="Rhodopsin 7-helix transmembrane proteins"/>
    <property type="match status" value="1"/>
</dbReference>
<feature type="transmembrane region" description="Helical" evidence="5">
    <location>
        <begin position="273"/>
        <end position="296"/>
    </location>
</feature>
<dbReference type="Pfam" id="PF00001">
    <property type="entry name" value="7tm_1"/>
    <property type="match status" value="1"/>
</dbReference>
<dbReference type="GO" id="GO:0016020">
    <property type="term" value="C:membrane"/>
    <property type="evidence" value="ECO:0007669"/>
    <property type="project" value="UniProtKB-SubCell"/>
</dbReference>
<dbReference type="InterPro" id="IPR000276">
    <property type="entry name" value="GPCR_Rhodpsn"/>
</dbReference>
<comment type="caution">
    <text evidence="8">The sequence shown here is derived from an EMBL/GenBank/DDBJ whole genome shotgun (WGS) entry which is preliminary data.</text>
</comment>
<feature type="transmembrane region" description="Helical" evidence="5">
    <location>
        <begin position="241"/>
        <end position="261"/>
    </location>
</feature>
<dbReference type="Proteomes" id="UP000663852">
    <property type="component" value="Unassembled WGS sequence"/>
</dbReference>
<dbReference type="SUPFAM" id="SSF81321">
    <property type="entry name" value="Family A G protein-coupled receptor-like"/>
    <property type="match status" value="1"/>
</dbReference>
<evidence type="ECO:0000313" key="9">
    <source>
        <dbReference type="Proteomes" id="UP000663828"/>
    </source>
</evidence>
<dbReference type="AlphaFoldDB" id="A0A814Z5F8"/>
<feature type="transmembrane region" description="Helical" evidence="5">
    <location>
        <begin position="62"/>
        <end position="81"/>
    </location>
</feature>
<evidence type="ECO:0000256" key="2">
    <source>
        <dbReference type="ARBA" id="ARBA00022692"/>
    </source>
</evidence>
<dbReference type="EMBL" id="CAJNOJ010000171">
    <property type="protein sequence ID" value="CAF1238232.1"/>
    <property type="molecule type" value="Genomic_DNA"/>
</dbReference>
<protein>
    <recommendedName>
        <fullName evidence="6">G-protein coupled receptors family 1 profile domain-containing protein</fullName>
    </recommendedName>
</protein>